<proteinExistence type="predicted"/>
<dbReference type="InterPro" id="IPR052520">
    <property type="entry name" value="ATL_DNA_repair"/>
</dbReference>
<evidence type="ECO:0000256" key="1">
    <source>
        <dbReference type="ARBA" id="ARBA00022763"/>
    </source>
</evidence>
<dbReference type="Gene3D" id="1.10.10.10">
    <property type="entry name" value="Winged helix-like DNA-binding domain superfamily/Winged helix DNA-binding domain"/>
    <property type="match status" value="1"/>
</dbReference>
<organism evidence="3 4">
    <name type="scientific">Venustampulla echinocandica</name>
    <dbReference type="NCBI Taxonomy" id="2656787"/>
    <lineage>
        <taxon>Eukaryota</taxon>
        <taxon>Fungi</taxon>
        <taxon>Dikarya</taxon>
        <taxon>Ascomycota</taxon>
        <taxon>Pezizomycotina</taxon>
        <taxon>Leotiomycetes</taxon>
        <taxon>Helotiales</taxon>
        <taxon>Pleuroascaceae</taxon>
        <taxon>Venustampulla</taxon>
    </lineage>
</organism>
<dbReference type="Pfam" id="PF01035">
    <property type="entry name" value="DNA_binding_1"/>
    <property type="match status" value="1"/>
</dbReference>
<dbReference type="GO" id="GO:0003824">
    <property type="term" value="F:catalytic activity"/>
    <property type="evidence" value="ECO:0007669"/>
    <property type="project" value="InterPro"/>
</dbReference>
<evidence type="ECO:0000259" key="2">
    <source>
        <dbReference type="Pfam" id="PF01035"/>
    </source>
</evidence>
<dbReference type="PANTHER" id="PTHR42942:SF1">
    <property type="entry name" value="ALKYLTRANSFERASE-LIKE PROTEIN 1"/>
    <property type="match status" value="1"/>
</dbReference>
<dbReference type="Proteomes" id="UP000254866">
    <property type="component" value="Unassembled WGS sequence"/>
</dbReference>
<dbReference type="OrthoDB" id="2548197at2759"/>
<sequence length="140" mass="15286">MPRTDEAEAFYHAVYNAVQEIPYGKVTTYGHIASLIGTPQRPRQVGGCLKHLPVDTSMKFHSGNVPWQRVISSKGIIPPRGHPSGAARQAEALEAEGVTVSAGSLGELMIDMVEYGWFPRQLPSEEAEGLDPPVFLDDEE</sequence>
<feature type="domain" description="Methylated-DNA-[protein]-cysteine S-methyltransferase DNA binding" evidence="2">
    <location>
        <begin position="9"/>
        <end position="98"/>
    </location>
</feature>
<gene>
    <name evidence="3" type="ORF">BP5553_03440</name>
</gene>
<dbReference type="InterPro" id="IPR036388">
    <property type="entry name" value="WH-like_DNA-bd_sf"/>
</dbReference>
<dbReference type="InterPro" id="IPR014048">
    <property type="entry name" value="MethylDNA_cys_MeTrfase_DNA-bd"/>
</dbReference>
<dbReference type="CDD" id="cd06445">
    <property type="entry name" value="ATase"/>
    <property type="match status" value="1"/>
</dbReference>
<protein>
    <recommendedName>
        <fullName evidence="2">Methylated-DNA-[protein]-cysteine S-methyltransferase DNA binding domain-containing protein</fullName>
    </recommendedName>
</protein>
<dbReference type="RefSeq" id="XP_031871756.1">
    <property type="nucleotide sequence ID" value="XM_032012063.1"/>
</dbReference>
<dbReference type="EMBL" id="NPIC01000002">
    <property type="protein sequence ID" value="RDL39100.1"/>
    <property type="molecule type" value="Genomic_DNA"/>
</dbReference>
<dbReference type="SUPFAM" id="SSF46767">
    <property type="entry name" value="Methylated DNA-protein cysteine methyltransferase, C-terminal domain"/>
    <property type="match status" value="1"/>
</dbReference>
<dbReference type="AlphaFoldDB" id="A0A370TUB3"/>
<comment type="caution">
    <text evidence="3">The sequence shown here is derived from an EMBL/GenBank/DDBJ whole genome shotgun (WGS) entry which is preliminary data.</text>
</comment>
<dbReference type="GeneID" id="43596289"/>
<reference evidence="3 4" key="1">
    <citation type="journal article" date="2018" name="IMA Fungus">
        <title>IMA Genome-F 9: Draft genome sequence of Annulohypoxylon stygium, Aspergillus mulundensis, Berkeleyomyces basicola (syn. Thielaviopsis basicola), Ceratocystis smalleyi, two Cercospora beticola strains, Coleophoma cylindrospora, Fusarium fracticaudum, Phialophora cf. hyalina, and Morchella septimelata.</title>
        <authorList>
            <person name="Wingfield B.D."/>
            <person name="Bills G.F."/>
            <person name="Dong Y."/>
            <person name="Huang W."/>
            <person name="Nel W.J."/>
            <person name="Swalarsk-Parry B.S."/>
            <person name="Vaghefi N."/>
            <person name="Wilken P.M."/>
            <person name="An Z."/>
            <person name="de Beer Z.W."/>
            <person name="De Vos L."/>
            <person name="Chen L."/>
            <person name="Duong T.A."/>
            <person name="Gao Y."/>
            <person name="Hammerbacher A."/>
            <person name="Kikkert J.R."/>
            <person name="Li Y."/>
            <person name="Li H."/>
            <person name="Li K."/>
            <person name="Li Q."/>
            <person name="Liu X."/>
            <person name="Ma X."/>
            <person name="Naidoo K."/>
            <person name="Pethybridge S.J."/>
            <person name="Sun J."/>
            <person name="Steenkamp E.T."/>
            <person name="van der Nest M.A."/>
            <person name="van Wyk S."/>
            <person name="Wingfield M.J."/>
            <person name="Xiong C."/>
            <person name="Yue Q."/>
            <person name="Zhang X."/>
        </authorList>
    </citation>
    <scope>NUCLEOTIDE SEQUENCE [LARGE SCALE GENOMIC DNA]</scope>
    <source>
        <strain evidence="3 4">BP 5553</strain>
    </source>
</reference>
<evidence type="ECO:0000313" key="4">
    <source>
        <dbReference type="Proteomes" id="UP000254866"/>
    </source>
</evidence>
<dbReference type="GO" id="GO:0006281">
    <property type="term" value="P:DNA repair"/>
    <property type="evidence" value="ECO:0007669"/>
    <property type="project" value="InterPro"/>
</dbReference>
<keyword evidence="4" id="KW-1185">Reference proteome</keyword>
<evidence type="ECO:0000313" key="3">
    <source>
        <dbReference type="EMBL" id="RDL39100.1"/>
    </source>
</evidence>
<accession>A0A370TUB3</accession>
<dbReference type="InterPro" id="IPR036217">
    <property type="entry name" value="MethylDNA_cys_MeTrfase_DNAb"/>
</dbReference>
<name>A0A370TUB3_9HELO</name>
<keyword evidence="1" id="KW-0227">DNA damage</keyword>
<dbReference type="PANTHER" id="PTHR42942">
    <property type="entry name" value="6-O-METHYLGUANINE DNA METHYLTRANSFERASE"/>
    <property type="match status" value="1"/>
</dbReference>